<reference evidence="2 3" key="1">
    <citation type="journal article" date="2014" name="Nature">
        <title>An environmental bacterial taxon with a large and distinct metabolic repertoire.</title>
        <authorList>
            <person name="Wilson M.C."/>
            <person name="Mori T."/>
            <person name="Ruckert C."/>
            <person name="Uria A.R."/>
            <person name="Helf M.J."/>
            <person name="Takada K."/>
            <person name="Gernert C."/>
            <person name="Steffens U.A."/>
            <person name="Heycke N."/>
            <person name="Schmitt S."/>
            <person name="Rinke C."/>
            <person name="Helfrich E.J."/>
            <person name="Brachmann A.O."/>
            <person name="Gurgui C."/>
            <person name="Wakimoto T."/>
            <person name="Kracht M."/>
            <person name="Crusemann M."/>
            <person name="Hentschel U."/>
            <person name="Abe I."/>
            <person name="Matsunaga S."/>
            <person name="Kalinowski J."/>
            <person name="Takeyama H."/>
            <person name="Piel J."/>
        </authorList>
    </citation>
    <scope>NUCLEOTIDE SEQUENCE [LARGE SCALE GENOMIC DNA]</scope>
    <source>
        <strain evidence="3">TSY2</strain>
    </source>
</reference>
<dbReference type="Pfam" id="PF18154">
    <property type="entry name" value="pPIWI_RE_REase"/>
    <property type="match status" value="1"/>
</dbReference>
<dbReference type="EMBL" id="AZHX01001604">
    <property type="protein sequence ID" value="ETX01594.1"/>
    <property type="molecule type" value="Genomic_DNA"/>
</dbReference>
<keyword evidence="3" id="KW-1185">Reference proteome</keyword>
<dbReference type="Proteomes" id="UP000019140">
    <property type="component" value="Unassembled WGS sequence"/>
</dbReference>
<evidence type="ECO:0000313" key="2">
    <source>
        <dbReference type="EMBL" id="ETX01594.1"/>
    </source>
</evidence>
<sequence length="488" mass="55147">MKILQQLQGWQGKRPALAHLLATLFADLLSPEYFPSVSTLKYWHLQGIIDNNESRRLTEREALQACATMFLKRAGDKLPAIRNRVASHSLKQLRTLAGQLIDEILQEQQIGSSRVASHAQGVMSSLAHGIVQLYHRVVLSGKIVRQRHEDLPHELLNALSRLGRLHIEAGQEDQAASVHEVLARCRQPLHAWGLPIFTDSHFPFRDCVLIDPDLYVPTIDCLEIAQKHGGSTADILEHESFERLREIAQATEGQANRVYTLMREFIGRFSLTTYDDILVYMQQHMLPNEALLFLVNDVYMEVPEAWLIDGKALRCGHCRTLLRPDPRQPQMPYCPMRACRDLTPSTTIGAQLDARKARVVKPHLLSYWVNPAIDELRIYDAANAAGIPAALYPDMDRCDISLKDIKSNQEIDFDVKAHRDPIMLGKRLNVSVSTSENQSKLIIVIPDGVAKLRSQYIALVKDELIDKDAMEIMLVSTAMHLIKRLAHA</sequence>
<accession>W4LU59</accession>
<name>W4LU59_9BACT</name>
<protein>
    <recommendedName>
        <fullName evidence="1">REase associating with pPIWI RE domain-containing protein</fullName>
    </recommendedName>
</protein>
<feature type="domain" description="REase associating with pPIWI RE" evidence="1">
    <location>
        <begin position="374"/>
        <end position="484"/>
    </location>
</feature>
<evidence type="ECO:0000259" key="1">
    <source>
        <dbReference type="Pfam" id="PF18154"/>
    </source>
</evidence>
<evidence type="ECO:0000313" key="3">
    <source>
        <dbReference type="Proteomes" id="UP000019140"/>
    </source>
</evidence>
<dbReference type="AlphaFoldDB" id="W4LU59"/>
<dbReference type="InterPro" id="IPR040828">
    <property type="entry name" value="pPIWI_RE_REase"/>
</dbReference>
<comment type="caution">
    <text evidence="2">The sequence shown here is derived from an EMBL/GenBank/DDBJ whole genome shotgun (WGS) entry which is preliminary data.</text>
</comment>
<organism evidence="2 3">
    <name type="scientific">Candidatus Entotheonella gemina</name>
    <dbReference type="NCBI Taxonomy" id="1429439"/>
    <lineage>
        <taxon>Bacteria</taxon>
        <taxon>Pseudomonadati</taxon>
        <taxon>Nitrospinota/Tectimicrobiota group</taxon>
        <taxon>Candidatus Tectimicrobiota</taxon>
        <taxon>Candidatus Entotheonellia</taxon>
        <taxon>Candidatus Entotheonellales</taxon>
        <taxon>Candidatus Entotheonellaceae</taxon>
        <taxon>Candidatus Entotheonella</taxon>
    </lineage>
</organism>
<gene>
    <name evidence="2" type="ORF">ETSY2_36925</name>
</gene>
<proteinExistence type="predicted"/>
<dbReference type="HOGENOM" id="CLU_549393_0_0_7"/>